<dbReference type="Proteomes" id="UP000230108">
    <property type="component" value="Unassembled WGS sequence"/>
</dbReference>
<feature type="domain" description="Glycosyl transferase family 1" evidence="1">
    <location>
        <begin position="215"/>
        <end position="387"/>
    </location>
</feature>
<dbReference type="AlphaFoldDB" id="A0A2M7QDG5"/>
<dbReference type="Gene3D" id="3.40.50.2000">
    <property type="entry name" value="Glycogen Phosphorylase B"/>
    <property type="match status" value="2"/>
</dbReference>
<dbReference type="PANTHER" id="PTHR45947">
    <property type="entry name" value="SULFOQUINOVOSYL TRANSFERASE SQD2"/>
    <property type="match status" value="1"/>
</dbReference>
<gene>
    <name evidence="3" type="ORF">COY90_01575</name>
</gene>
<reference evidence="4" key="1">
    <citation type="submission" date="2017-09" db="EMBL/GenBank/DDBJ databases">
        <title>Depth-based differentiation of microbial function through sediment-hosted aquifers and enrichment of novel symbionts in the deep terrestrial subsurface.</title>
        <authorList>
            <person name="Probst A.J."/>
            <person name="Ladd B."/>
            <person name="Jarett J.K."/>
            <person name="Geller-Mcgrath D.E."/>
            <person name="Sieber C.M.K."/>
            <person name="Emerson J.B."/>
            <person name="Anantharaman K."/>
            <person name="Thomas B.C."/>
            <person name="Malmstrom R."/>
            <person name="Stieglmeier M."/>
            <person name="Klingl A."/>
            <person name="Woyke T."/>
            <person name="Ryan C.M."/>
            <person name="Banfield J.F."/>
        </authorList>
    </citation>
    <scope>NUCLEOTIDE SEQUENCE [LARGE SCALE GENOMIC DNA]</scope>
</reference>
<dbReference type="InterPro" id="IPR001296">
    <property type="entry name" value="Glyco_trans_1"/>
</dbReference>
<evidence type="ECO:0000313" key="4">
    <source>
        <dbReference type="Proteomes" id="UP000230108"/>
    </source>
</evidence>
<accession>A0A2M7QDG5</accession>
<dbReference type="SUPFAM" id="SSF53756">
    <property type="entry name" value="UDP-Glycosyltransferase/glycogen phosphorylase"/>
    <property type="match status" value="1"/>
</dbReference>
<keyword evidence="3" id="KW-0808">Transferase</keyword>
<comment type="caution">
    <text evidence="3">The sequence shown here is derived from an EMBL/GenBank/DDBJ whole genome shotgun (WGS) entry which is preliminary data.</text>
</comment>
<name>A0A2M7QDG5_9BACT</name>
<protein>
    <submittedName>
        <fullName evidence="3">Glycosyltransferase family 1 protein</fullName>
    </submittedName>
</protein>
<dbReference type="GO" id="GO:0016757">
    <property type="term" value="F:glycosyltransferase activity"/>
    <property type="evidence" value="ECO:0007669"/>
    <property type="project" value="InterPro"/>
</dbReference>
<dbReference type="Pfam" id="PF00534">
    <property type="entry name" value="Glycos_transf_1"/>
    <property type="match status" value="1"/>
</dbReference>
<organism evidence="3 4">
    <name type="scientific">Candidatus Roizmanbacteria bacterium CG_4_10_14_0_8_um_filter_39_9</name>
    <dbReference type="NCBI Taxonomy" id="1974829"/>
    <lineage>
        <taxon>Bacteria</taxon>
        <taxon>Candidatus Roizmaniibacteriota</taxon>
    </lineage>
</organism>
<sequence length="410" mass="46042">MKQKHIAMISYHTCPLASEEGKETGGMNVYVLELSKALVAQGHKVDMFTRCSHVSNPHIVIIQPNLRLIHVKAGPSENVPKKKLIVYIPEFANAMQQFSISENSHYDVYHCHYYLSGLIGLELNKGQSVRTPLIMSFHTLALMKNLVARDELEKEEIVRITAETLLTEQVDYMIVPSVSEMNYLEYLYHAIPSKITVIPPGVDTNLFKPGDKNMAKDKIGAQKDENIILFVGRIEPLKGLDMLLYAMKVLVVKHPEIKACLWIVGGDVSQKQEAWSKQLKMLQQIREVLGITTLVKFVGQKTQHELPDYYNASEMVVMPSHYESFGMVSLEAMACGVPVITTNVAGISQLIDKTHASLITSVNNPLLLETQIKYLLTDSKSHAQISQELLSKARELDWSKVVKKIIAVYG</sequence>
<evidence type="ECO:0000313" key="3">
    <source>
        <dbReference type="EMBL" id="PIY69259.1"/>
    </source>
</evidence>
<proteinExistence type="predicted"/>
<evidence type="ECO:0000259" key="1">
    <source>
        <dbReference type="Pfam" id="PF00534"/>
    </source>
</evidence>
<dbReference type="EMBL" id="PFLF01000039">
    <property type="protein sequence ID" value="PIY69259.1"/>
    <property type="molecule type" value="Genomic_DNA"/>
</dbReference>
<dbReference type="PANTHER" id="PTHR45947:SF3">
    <property type="entry name" value="SULFOQUINOVOSYL TRANSFERASE SQD2"/>
    <property type="match status" value="1"/>
</dbReference>
<feature type="domain" description="Glycosyltransferase subfamily 4-like N-terminal" evidence="2">
    <location>
        <begin position="25"/>
        <end position="205"/>
    </location>
</feature>
<dbReference type="Pfam" id="PF13439">
    <property type="entry name" value="Glyco_transf_4"/>
    <property type="match status" value="1"/>
</dbReference>
<dbReference type="InterPro" id="IPR050194">
    <property type="entry name" value="Glycosyltransferase_grp1"/>
</dbReference>
<evidence type="ECO:0000259" key="2">
    <source>
        <dbReference type="Pfam" id="PF13439"/>
    </source>
</evidence>
<dbReference type="InterPro" id="IPR028098">
    <property type="entry name" value="Glyco_trans_4-like_N"/>
</dbReference>